<accession>A0A837N6S1</accession>
<proteinExistence type="predicted"/>
<dbReference type="OrthoDB" id="6238961at2"/>
<comment type="caution">
    <text evidence="3">The sequence shown here is derived from an EMBL/GenBank/DDBJ whole genome shotgun (WGS) entry which is preliminary data.</text>
</comment>
<sequence length="161" mass="17321">MSLVKALLAVAVSGVVAVSATAQELPAPQQKKTPAVDLTKKFDGKADYQRYSFTSLPESVDASEQSGDVLLAGTEMVDRFTGEKAYVSGVVTVLTENVSADDLASEFGLIVERVYSRLNLALLKAPEGTDMLQLREQLKGVEGVNSIKVEIVENIRKPHVL</sequence>
<dbReference type="InterPro" id="IPR040536">
    <property type="entry name" value="ASPCH"/>
</dbReference>
<evidence type="ECO:0000313" key="4">
    <source>
        <dbReference type="Proteomes" id="UP000053030"/>
    </source>
</evidence>
<dbReference type="Proteomes" id="UP000053030">
    <property type="component" value="Unassembled WGS sequence"/>
</dbReference>
<feature type="domain" description="ASP external chaperone" evidence="2">
    <location>
        <begin position="51"/>
        <end position="158"/>
    </location>
</feature>
<evidence type="ECO:0000259" key="2">
    <source>
        <dbReference type="Pfam" id="PF18492"/>
    </source>
</evidence>
<reference evidence="3 4" key="1">
    <citation type="submission" date="2015-08" db="EMBL/GenBank/DDBJ databases">
        <title>Genome sequencing and assembly of the deep-sea bacterium Idiomarina zobellii.</title>
        <authorList>
            <person name="Mithoefer S.D."/>
            <person name="Rheaume B.A."/>
            <person name="MacLea K.S."/>
        </authorList>
    </citation>
    <scope>NUCLEOTIDE SEQUENCE [LARGE SCALE GENOMIC DNA]</scope>
    <source>
        <strain evidence="3 4">KMM 231</strain>
    </source>
</reference>
<gene>
    <name evidence="3" type="ORF">AFK76_11175</name>
</gene>
<evidence type="ECO:0000256" key="1">
    <source>
        <dbReference type="SAM" id="SignalP"/>
    </source>
</evidence>
<protein>
    <recommendedName>
        <fullName evidence="2">ASP external chaperone domain-containing protein</fullName>
    </recommendedName>
</protein>
<feature type="signal peptide" evidence="1">
    <location>
        <begin position="1"/>
        <end position="22"/>
    </location>
</feature>
<dbReference type="EMBL" id="LHSG01000015">
    <property type="protein sequence ID" value="KPD22085.1"/>
    <property type="molecule type" value="Genomic_DNA"/>
</dbReference>
<organism evidence="3 4">
    <name type="scientific">Idiomarina zobellii</name>
    <dbReference type="NCBI Taxonomy" id="86103"/>
    <lineage>
        <taxon>Bacteria</taxon>
        <taxon>Pseudomonadati</taxon>
        <taxon>Pseudomonadota</taxon>
        <taxon>Gammaproteobacteria</taxon>
        <taxon>Alteromonadales</taxon>
        <taxon>Idiomarinaceae</taxon>
        <taxon>Idiomarina</taxon>
    </lineage>
</organism>
<evidence type="ECO:0000313" key="3">
    <source>
        <dbReference type="EMBL" id="KPD22085.1"/>
    </source>
</evidence>
<keyword evidence="1" id="KW-0732">Signal</keyword>
<name>A0A837N6S1_9GAMM</name>
<feature type="chain" id="PRO_5032866516" description="ASP external chaperone domain-containing protein" evidence="1">
    <location>
        <begin position="23"/>
        <end position="161"/>
    </location>
</feature>
<dbReference type="RefSeq" id="WP_053954369.1">
    <property type="nucleotide sequence ID" value="NZ_FNCB01000016.1"/>
</dbReference>
<dbReference type="AlphaFoldDB" id="A0A837N6S1"/>
<keyword evidence="4" id="KW-1185">Reference proteome</keyword>
<dbReference type="Pfam" id="PF18492">
    <property type="entry name" value="ORF_2_N"/>
    <property type="match status" value="1"/>
</dbReference>